<dbReference type="Proteomes" id="UP000233782">
    <property type="component" value="Unassembled WGS sequence"/>
</dbReference>
<keyword evidence="2" id="KW-1185">Reference proteome</keyword>
<protein>
    <submittedName>
        <fullName evidence="1">Uncharacterized protein</fullName>
    </submittedName>
</protein>
<accession>A0A2N3U6P6</accession>
<gene>
    <name evidence="1" type="ORF">BD749_3825</name>
</gene>
<evidence type="ECO:0000313" key="1">
    <source>
        <dbReference type="EMBL" id="PKV62413.1"/>
    </source>
</evidence>
<proteinExistence type="predicted"/>
<dbReference type="EMBL" id="PJMU01000006">
    <property type="protein sequence ID" value="PKV62413.1"/>
    <property type="molecule type" value="Genomic_DNA"/>
</dbReference>
<sequence>MLHRSLFHFKIIGDSTTQTFLGMGKYKLSLFTEFGAKRPLLFQKILSDPNCFKIKSTSVDSVKLYSYIVQSELKFIIALSLVKVLNSIPEYYFFDILLMLVSLFLRPDL</sequence>
<comment type="caution">
    <text evidence="1">The sequence shown here is derived from an EMBL/GenBank/DDBJ whole genome shotgun (WGS) entry which is preliminary data.</text>
</comment>
<dbReference type="AlphaFoldDB" id="A0A2N3U6P6"/>
<evidence type="ECO:0000313" key="2">
    <source>
        <dbReference type="Proteomes" id="UP000233782"/>
    </source>
</evidence>
<name>A0A2N3U6P6_9BACT</name>
<organism evidence="1 2">
    <name type="scientific">Pontibacter ramchanderi</name>
    <dbReference type="NCBI Taxonomy" id="1179743"/>
    <lineage>
        <taxon>Bacteria</taxon>
        <taxon>Pseudomonadati</taxon>
        <taxon>Bacteroidota</taxon>
        <taxon>Cytophagia</taxon>
        <taxon>Cytophagales</taxon>
        <taxon>Hymenobacteraceae</taxon>
        <taxon>Pontibacter</taxon>
    </lineage>
</organism>
<reference evidence="1 2" key="1">
    <citation type="submission" date="2017-12" db="EMBL/GenBank/DDBJ databases">
        <title>Genomic Encyclopedia of Type Strains, Phase III (KMG-III): the genomes of soil and plant-associated and newly described type strains.</title>
        <authorList>
            <person name="Whitman W."/>
        </authorList>
    </citation>
    <scope>NUCLEOTIDE SEQUENCE [LARGE SCALE GENOMIC DNA]</scope>
    <source>
        <strain evidence="1 2">LP43</strain>
    </source>
</reference>